<protein>
    <submittedName>
        <fullName evidence="17">Polysaccharide biosynthesis/export family protein</fullName>
    </submittedName>
</protein>
<evidence type="ECO:0000256" key="9">
    <source>
        <dbReference type="ARBA" id="ARBA00023065"/>
    </source>
</evidence>
<dbReference type="Proteomes" id="UP001386437">
    <property type="component" value="Unassembled WGS sequence"/>
</dbReference>
<dbReference type="InterPro" id="IPR054765">
    <property type="entry name" value="SLBB_dom"/>
</dbReference>
<keyword evidence="10" id="KW-0626">Porin</keyword>
<comment type="similarity">
    <text evidence="2">Belongs to the BexD/CtrA/VexA family.</text>
</comment>
<keyword evidence="6" id="KW-0812">Transmembrane</keyword>
<evidence type="ECO:0000313" key="17">
    <source>
        <dbReference type="EMBL" id="MEI6003212.1"/>
    </source>
</evidence>
<dbReference type="Pfam" id="PF22461">
    <property type="entry name" value="SLBB_2"/>
    <property type="match status" value="2"/>
</dbReference>
<organism evidence="17 18">
    <name type="scientific">Paraburkholderia bengalensis</name>
    <dbReference type="NCBI Taxonomy" id="2747562"/>
    <lineage>
        <taxon>Bacteria</taxon>
        <taxon>Pseudomonadati</taxon>
        <taxon>Pseudomonadota</taxon>
        <taxon>Betaproteobacteria</taxon>
        <taxon>Burkholderiales</taxon>
        <taxon>Burkholderiaceae</taxon>
        <taxon>Paraburkholderia</taxon>
    </lineage>
</organism>
<evidence type="ECO:0000256" key="8">
    <source>
        <dbReference type="ARBA" id="ARBA00023047"/>
    </source>
</evidence>
<evidence type="ECO:0000256" key="1">
    <source>
        <dbReference type="ARBA" id="ARBA00004571"/>
    </source>
</evidence>
<keyword evidence="9" id="KW-0406">Ion transport</keyword>
<dbReference type="PANTHER" id="PTHR33619">
    <property type="entry name" value="POLYSACCHARIDE EXPORT PROTEIN GFCE-RELATED"/>
    <property type="match status" value="1"/>
</dbReference>
<evidence type="ECO:0000256" key="7">
    <source>
        <dbReference type="ARBA" id="ARBA00022729"/>
    </source>
</evidence>
<feature type="domain" description="Polysaccharide export protein N-terminal" evidence="15">
    <location>
        <begin position="80"/>
        <end position="186"/>
    </location>
</feature>
<dbReference type="EMBL" id="JACFYJ010000168">
    <property type="protein sequence ID" value="MEI6003212.1"/>
    <property type="molecule type" value="Genomic_DNA"/>
</dbReference>
<evidence type="ECO:0000256" key="10">
    <source>
        <dbReference type="ARBA" id="ARBA00023114"/>
    </source>
</evidence>
<keyword evidence="18" id="KW-1185">Reference proteome</keyword>
<keyword evidence="11" id="KW-0472">Membrane</keyword>
<evidence type="ECO:0000256" key="4">
    <source>
        <dbReference type="ARBA" id="ARBA00022452"/>
    </source>
</evidence>
<keyword evidence="13" id="KW-0998">Cell outer membrane</keyword>
<feature type="domain" description="SLBB" evidence="16">
    <location>
        <begin position="277"/>
        <end position="361"/>
    </location>
</feature>
<evidence type="ECO:0000256" key="5">
    <source>
        <dbReference type="ARBA" id="ARBA00022597"/>
    </source>
</evidence>
<dbReference type="InterPro" id="IPR049712">
    <property type="entry name" value="Poly_export"/>
</dbReference>
<dbReference type="PROSITE" id="PS51257">
    <property type="entry name" value="PROKAR_LIPOPROTEIN"/>
    <property type="match status" value="1"/>
</dbReference>
<evidence type="ECO:0000256" key="12">
    <source>
        <dbReference type="ARBA" id="ARBA00023139"/>
    </source>
</evidence>
<comment type="caution">
    <text evidence="17">The sequence shown here is derived from an EMBL/GenBank/DDBJ whole genome shotgun (WGS) entry which is preliminary data.</text>
</comment>
<evidence type="ECO:0000256" key="2">
    <source>
        <dbReference type="ARBA" id="ARBA00009450"/>
    </source>
</evidence>
<name>A0ABU8J5E7_9BURK</name>
<keyword evidence="5" id="KW-0762">Sugar transport</keyword>
<evidence type="ECO:0000259" key="16">
    <source>
        <dbReference type="Pfam" id="PF22461"/>
    </source>
</evidence>
<dbReference type="Pfam" id="PF02563">
    <property type="entry name" value="Poly_export"/>
    <property type="match status" value="1"/>
</dbReference>
<comment type="subcellular location">
    <subcellularLocation>
        <location evidence="1">Cell outer membrane</location>
        <topology evidence="1">Multi-pass membrane protein</topology>
    </subcellularLocation>
</comment>
<keyword evidence="12" id="KW-0564">Palmitate</keyword>
<keyword evidence="8" id="KW-0625">Polysaccharide transport</keyword>
<dbReference type="InterPro" id="IPR003715">
    <property type="entry name" value="Poly_export_N"/>
</dbReference>
<keyword evidence="4" id="KW-1134">Transmembrane beta strand</keyword>
<sequence>MLRQYFVSLVIVPLLSACMTAPGNYLDTSRLKEQSSVETAEIYPVRPIDAELIVEQTRSRAEAERVQQATADQLASSGRYVYHVQPQDILGVTIWDHPELTTPTVTSFSSGGNTTQTLAATLQQPYTTALPGQADPYGQTVAADGTIFIPFSGRLQVAGKTVGQIRDQVAISLVRFVKNPQVDVRVLSFRSQKVQVTGQVKAPGPLAVSDVPLTLVDAITRSGGSTSDADLQRIRLVRKKQLYVLDANRMLDRGDMSQDVLLQSGDVINVPDRADSRVFVMGEVKTPAPLSMYRGSLTIADALTQAGGILDSDANPRQIYVLRGVKEKPATPDVFHLDMTQPNSIMLSTQFQLQPMDVVYVGTAASATFNRVLQQVLPTLQTLFYLKQLTH</sequence>
<keyword evidence="3" id="KW-0813">Transport</keyword>
<keyword evidence="7" id="KW-0732">Signal</keyword>
<evidence type="ECO:0000256" key="14">
    <source>
        <dbReference type="ARBA" id="ARBA00023288"/>
    </source>
</evidence>
<evidence type="ECO:0000259" key="15">
    <source>
        <dbReference type="Pfam" id="PF02563"/>
    </source>
</evidence>
<feature type="domain" description="SLBB" evidence="16">
    <location>
        <begin position="192"/>
        <end position="270"/>
    </location>
</feature>
<evidence type="ECO:0000256" key="6">
    <source>
        <dbReference type="ARBA" id="ARBA00022692"/>
    </source>
</evidence>
<keyword evidence="14" id="KW-0449">Lipoprotein</keyword>
<gene>
    <name evidence="17" type="ORF">H3V53_40885</name>
</gene>
<proteinExistence type="inferred from homology"/>
<dbReference type="Gene3D" id="3.10.560.10">
    <property type="entry name" value="Outer membrane lipoprotein wza domain like"/>
    <property type="match status" value="2"/>
</dbReference>
<reference evidence="17 18" key="1">
    <citation type="journal article" date="2022" name="Arch. Microbiol.">
        <title>Paraburkholderia bengalensis sp. nov. isolated from roots of Oryza sativa, IR64.</title>
        <authorList>
            <person name="Nag P."/>
            <person name="Mondal N."/>
            <person name="Sarkar J."/>
            <person name="Das S."/>
        </authorList>
    </citation>
    <scope>NUCLEOTIDE SEQUENCE [LARGE SCALE GENOMIC DNA]</scope>
    <source>
        <strain evidence="17 18">IR64_4_BI</strain>
    </source>
</reference>
<evidence type="ECO:0000256" key="13">
    <source>
        <dbReference type="ARBA" id="ARBA00023237"/>
    </source>
</evidence>
<evidence type="ECO:0000256" key="11">
    <source>
        <dbReference type="ARBA" id="ARBA00023136"/>
    </source>
</evidence>
<evidence type="ECO:0000313" key="18">
    <source>
        <dbReference type="Proteomes" id="UP001386437"/>
    </source>
</evidence>
<dbReference type="PANTHER" id="PTHR33619:SF3">
    <property type="entry name" value="POLYSACCHARIDE EXPORT PROTEIN GFCE-RELATED"/>
    <property type="match status" value="1"/>
</dbReference>
<accession>A0ABU8J5E7</accession>
<dbReference type="Gene3D" id="3.30.1950.10">
    <property type="entry name" value="wza like domain"/>
    <property type="match status" value="1"/>
</dbReference>
<evidence type="ECO:0000256" key="3">
    <source>
        <dbReference type="ARBA" id="ARBA00022448"/>
    </source>
</evidence>